<keyword evidence="2" id="KW-1185">Reference proteome</keyword>
<dbReference type="RefSeq" id="WP_191201867.1">
    <property type="nucleotide sequence ID" value="NZ_JACXZA010000001.1"/>
</dbReference>
<evidence type="ECO:0000313" key="2">
    <source>
        <dbReference type="Proteomes" id="UP000609346"/>
    </source>
</evidence>
<dbReference type="EMBL" id="JACXZA010000001">
    <property type="protein sequence ID" value="MBD3917582.1"/>
    <property type="molecule type" value="Genomic_DNA"/>
</dbReference>
<accession>A0ABR8MNK1</accession>
<name>A0ABR8MNK1_9BACL</name>
<reference evidence="1 2" key="1">
    <citation type="submission" date="2020-09" db="EMBL/GenBank/DDBJ databases">
        <title>Paenibacillus sp. strain PR3 16S rRNA gene Genome sequencing and assembly.</title>
        <authorList>
            <person name="Kim J."/>
        </authorList>
    </citation>
    <scope>NUCLEOTIDE SEQUENCE [LARGE SCALE GENOMIC DNA]</scope>
    <source>
        <strain evidence="1 2">PR3</strain>
    </source>
</reference>
<evidence type="ECO:0000313" key="1">
    <source>
        <dbReference type="EMBL" id="MBD3917582.1"/>
    </source>
</evidence>
<gene>
    <name evidence="1" type="ORF">H8B09_02355</name>
</gene>
<comment type="caution">
    <text evidence="1">The sequence shown here is derived from an EMBL/GenBank/DDBJ whole genome shotgun (WGS) entry which is preliminary data.</text>
</comment>
<dbReference type="Proteomes" id="UP000609346">
    <property type="component" value="Unassembled WGS sequence"/>
</dbReference>
<proteinExistence type="predicted"/>
<protein>
    <submittedName>
        <fullName evidence="1">Uncharacterized protein</fullName>
    </submittedName>
</protein>
<organism evidence="1 2">
    <name type="scientific">Paenibacillus terricola</name>
    <dbReference type="NCBI Taxonomy" id="2763503"/>
    <lineage>
        <taxon>Bacteria</taxon>
        <taxon>Bacillati</taxon>
        <taxon>Bacillota</taxon>
        <taxon>Bacilli</taxon>
        <taxon>Bacillales</taxon>
        <taxon>Paenibacillaceae</taxon>
        <taxon>Paenibacillus</taxon>
    </lineage>
</organism>
<sequence length="329" mass="36479">MTEMIKEEQRDKTFTAAAGAIYALLKYTSQKDMYTLTDVMGLTGHAFRINIHPEDVSPAGPTMFSPTELLEKGLNNLGFTAEQLHGFPTPAPPEKLEQAIRFAQETIDRGIPAIGWSLFIPEFGVIYGYDDEKQELYCSDPSKDGALPYAKLNELQLNFVFMLRITGELTLDPLDALKTALAGIVQFARGEAPTLSDSFKHGLAGYDAWIQAFQGGNVNPFGNAYNAEVVGDAREYAVRFLRSLPERWAGDSREEAVIRSLSQEALPYFEQVAEALRSFQLRFPHPHGGEPNDPVQAAEAIKLLTIARDNETAGIAVLERLYEELSKTE</sequence>